<evidence type="ECO:0000256" key="7">
    <source>
        <dbReference type="RuleBase" id="RU366019"/>
    </source>
</evidence>
<evidence type="ECO:0000256" key="6">
    <source>
        <dbReference type="PIRSR" id="PIRSR606823-2"/>
    </source>
</evidence>
<reference evidence="10 11" key="1">
    <citation type="submission" date="2024-05" db="EMBL/GenBank/DDBJ databases">
        <title>Genetic variation in Jamaican populations of the coffee berry borer (Hypothenemus hampei).</title>
        <authorList>
            <person name="Errbii M."/>
            <person name="Myrie A."/>
        </authorList>
    </citation>
    <scope>NUCLEOTIDE SEQUENCE [LARGE SCALE GENOMIC DNA]</scope>
    <source>
        <strain evidence="10">JA-Hopewell-2020-01-JO</strain>
        <tissue evidence="10">Whole body</tissue>
    </source>
</reference>
<keyword evidence="4 7" id="KW-0378">Hydrolase</keyword>
<evidence type="ECO:0000256" key="4">
    <source>
        <dbReference type="ARBA" id="ARBA00022801"/>
    </source>
</evidence>
<gene>
    <name evidence="10" type="ORF">ABEB36_006106</name>
</gene>
<evidence type="ECO:0000256" key="1">
    <source>
        <dbReference type="ARBA" id="ARBA00009835"/>
    </source>
</evidence>
<dbReference type="Gene3D" id="2.60.40.2300">
    <property type="entry name" value="Neutral/alkaline non-lysosomal ceramidase, C-terminal domain"/>
    <property type="match status" value="1"/>
</dbReference>
<dbReference type="EMBL" id="JBDJPC010000004">
    <property type="protein sequence ID" value="KAL1506814.1"/>
    <property type="molecule type" value="Genomic_DNA"/>
</dbReference>
<comment type="cofactor">
    <cofactor evidence="6">
        <name>Zn(2+)</name>
        <dbReference type="ChEBI" id="CHEBI:29105"/>
    </cofactor>
    <text evidence="6">Binds 1 zinc ion per subunit.</text>
</comment>
<evidence type="ECO:0000313" key="10">
    <source>
        <dbReference type="EMBL" id="KAL1506814.1"/>
    </source>
</evidence>
<organism evidence="10 11">
    <name type="scientific">Hypothenemus hampei</name>
    <name type="common">Coffee berry borer</name>
    <dbReference type="NCBI Taxonomy" id="57062"/>
    <lineage>
        <taxon>Eukaryota</taxon>
        <taxon>Metazoa</taxon>
        <taxon>Ecdysozoa</taxon>
        <taxon>Arthropoda</taxon>
        <taxon>Hexapoda</taxon>
        <taxon>Insecta</taxon>
        <taxon>Pterygota</taxon>
        <taxon>Neoptera</taxon>
        <taxon>Endopterygota</taxon>
        <taxon>Coleoptera</taxon>
        <taxon>Polyphaga</taxon>
        <taxon>Cucujiformia</taxon>
        <taxon>Curculionidae</taxon>
        <taxon>Scolytinae</taxon>
        <taxon>Hypothenemus</taxon>
    </lineage>
</organism>
<keyword evidence="6" id="KW-0862">Zinc</keyword>
<dbReference type="Pfam" id="PF17048">
    <property type="entry name" value="Ceramidse_alk_C"/>
    <property type="match status" value="1"/>
</dbReference>
<evidence type="ECO:0000259" key="9">
    <source>
        <dbReference type="Pfam" id="PF17048"/>
    </source>
</evidence>
<dbReference type="InterPro" id="IPR006823">
    <property type="entry name" value="Ceramidase_alk"/>
</dbReference>
<comment type="caution">
    <text evidence="10">The sequence shown here is derived from an EMBL/GenBank/DDBJ whole genome shotgun (WGS) entry which is preliminary data.</text>
</comment>
<feature type="binding site" evidence="6">
    <location>
        <position position="307"/>
    </location>
    <ligand>
        <name>Zn(2+)</name>
        <dbReference type="ChEBI" id="CHEBI:29105"/>
    </ligand>
</feature>
<name>A0ABD1F0I2_HYPHA</name>
<protein>
    <recommendedName>
        <fullName evidence="3 7">Neutral ceramidase</fullName>
        <ecNumber evidence="2 7">3.5.1.23</ecNumber>
    </recommendedName>
</protein>
<dbReference type="AlphaFoldDB" id="A0ABD1F0I2"/>
<feature type="domain" description="Neutral/alkaline non-lysosomal ceramidase C-terminal" evidence="9">
    <location>
        <begin position="378"/>
        <end position="540"/>
    </location>
</feature>
<evidence type="ECO:0000256" key="2">
    <source>
        <dbReference type="ARBA" id="ARBA00011891"/>
    </source>
</evidence>
<keyword evidence="7" id="KW-0746">Sphingolipid metabolism</keyword>
<proteinExistence type="inferred from homology"/>
<dbReference type="PANTHER" id="PTHR12670">
    <property type="entry name" value="CERAMIDASE"/>
    <property type="match status" value="1"/>
</dbReference>
<evidence type="ECO:0000256" key="3">
    <source>
        <dbReference type="ARBA" id="ARBA00019235"/>
    </source>
</evidence>
<dbReference type="InterPro" id="IPR031331">
    <property type="entry name" value="NEUT/ALK_ceramidase_C"/>
</dbReference>
<dbReference type="EC" id="3.5.1.23" evidence="2 7"/>
<comment type="similarity">
    <text evidence="1 7">Belongs to the neutral ceramidase family.</text>
</comment>
<sequence length="542" mass="59817">MVEARIFMNSAEVINANINRSPAAYEKNPEEERKKYQYNTDKTLRQLKIVAVSDDKPIGAINWYAVHAVSMNNTNCLVTSDNVGYASILLESEYNPESLPGQGSFVGAFASSNLGDVSPNLNGPICVNTGEPCDYETSTCNGENKYCIASGPGKDMFESEEVIAVRLFEKSKELLVNESSVEVTGPIKFVHQWVNMPEKTVDIQNANGSIETVHGCFPAMGYGFAAGTTDGPGEFDFRQASTTDNPFWNLVRDFIFPPEPEDIDCHYPKPILMNTGRLTVPYSWQPKIVSTQILLLGNFAIIGVPGEFTTMSGRRLRDTVKSAIISNGGDNTSEVVLAGLSNTYTSYIATYEEYQLQRYEAAATIFGPHTLQIYQAIYKELATALVKGTKIDAGPTPPDLSKLNLLSLVTPVIFDSAGWFWNFGDVVEQPPKSVKIGETVSAKFIAGHPRNDLLSEKTFLTVEKLVNNGNWTIVATDANYETRFRWTRTGLIKGASEAEIQWVVRDKVEPGTYRIRHFGNYKYILGGIYAYSGTSDSFTVVA</sequence>
<dbReference type="PANTHER" id="PTHR12670:SF1">
    <property type="entry name" value="NEUTRAL CERAMIDASE"/>
    <property type="match status" value="1"/>
</dbReference>
<dbReference type="Proteomes" id="UP001566132">
    <property type="component" value="Unassembled WGS sequence"/>
</dbReference>
<dbReference type="InterPro" id="IPR031329">
    <property type="entry name" value="NEUT/ALK_ceramidase_N"/>
</dbReference>
<feature type="binding site" evidence="6">
    <location>
        <position position="67"/>
    </location>
    <ligand>
        <name>Zn(2+)</name>
        <dbReference type="ChEBI" id="CHEBI:29105"/>
    </ligand>
</feature>
<dbReference type="GO" id="GO:0017040">
    <property type="term" value="F:N-acylsphingosine amidohydrolase activity"/>
    <property type="evidence" value="ECO:0007669"/>
    <property type="project" value="UniProtKB-UniRule"/>
</dbReference>
<evidence type="ECO:0000256" key="5">
    <source>
        <dbReference type="PIRSR" id="PIRSR606823-1"/>
    </source>
</evidence>
<evidence type="ECO:0000259" key="8">
    <source>
        <dbReference type="Pfam" id="PF04734"/>
    </source>
</evidence>
<keyword evidence="7" id="KW-0443">Lipid metabolism</keyword>
<comment type="catalytic activity">
    <reaction evidence="7">
        <text>an N-acylsphing-4-enine + H2O = sphing-4-enine + a fatty acid</text>
        <dbReference type="Rhea" id="RHEA:20856"/>
        <dbReference type="ChEBI" id="CHEBI:15377"/>
        <dbReference type="ChEBI" id="CHEBI:28868"/>
        <dbReference type="ChEBI" id="CHEBI:52639"/>
        <dbReference type="ChEBI" id="CHEBI:57756"/>
        <dbReference type="EC" id="3.5.1.23"/>
    </reaction>
</comment>
<keyword evidence="11" id="KW-1185">Reference proteome</keyword>
<dbReference type="InterPro" id="IPR038445">
    <property type="entry name" value="NCDase_C_sf"/>
</dbReference>
<accession>A0ABD1F0I2</accession>
<feature type="active site" description="Nucleophile" evidence="5">
    <location>
        <position position="118"/>
    </location>
</feature>
<keyword evidence="6" id="KW-0479">Metal-binding</keyword>
<dbReference type="GO" id="GO:0016020">
    <property type="term" value="C:membrane"/>
    <property type="evidence" value="ECO:0007669"/>
    <property type="project" value="GOC"/>
</dbReference>
<feature type="binding site" evidence="6">
    <location>
        <position position="347"/>
    </location>
    <ligand>
        <name>Zn(2+)</name>
        <dbReference type="ChEBI" id="CHEBI:29105"/>
    </ligand>
</feature>
<dbReference type="GO" id="GO:0006672">
    <property type="term" value="P:ceramide metabolic process"/>
    <property type="evidence" value="ECO:0007669"/>
    <property type="project" value="UniProtKB-ARBA"/>
</dbReference>
<dbReference type="Pfam" id="PF04734">
    <property type="entry name" value="Ceramidase_alk"/>
    <property type="match status" value="1"/>
</dbReference>
<feature type="domain" description="Neutral/alkaline non-lysosomal ceramidase N-terminal" evidence="8">
    <location>
        <begin position="2"/>
        <end position="375"/>
    </location>
</feature>
<evidence type="ECO:0000313" key="11">
    <source>
        <dbReference type="Proteomes" id="UP001566132"/>
    </source>
</evidence>